<organism evidence="4 5">
    <name type="scientific">Halobellus salinus</name>
    <dbReference type="NCBI Taxonomy" id="931585"/>
    <lineage>
        <taxon>Archaea</taxon>
        <taxon>Methanobacteriati</taxon>
        <taxon>Methanobacteriota</taxon>
        <taxon>Stenosarchaea group</taxon>
        <taxon>Halobacteria</taxon>
        <taxon>Halobacteriales</taxon>
        <taxon>Haloferacaceae</taxon>
        <taxon>Halobellus</taxon>
    </lineage>
</organism>
<evidence type="ECO:0000259" key="3">
    <source>
        <dbReference type="Pfam" id="PF02517"/>
    </source>
</evidence>
<feature type="transmembrane region" description="Helical" evidence="2">
    <location>
        <begin position="22"/>
        <end position="41"/>
    </location>
</feature>
<dbReference type="AlphaFoldDB" id="A0A830ERD6"/>
<evidence type="ECO:0000256" key="1">
    <source>
        <dbReference type="SAM" id="MobiDB-lite"/>
    </source>
</evidence>
<protein>
    <recommendedName>
        <fullName evidence="3">CAAX prenyl protease 2/Lysostaphin resistance protein A-like domain-containing protein</fullName>
    </recommendedName>
</protein>
<dbReference type="Pfam" id="PF02517">
    <property type="entry name" value="Rce1-like"/>
    <property type="match status" value="1"/>
</dbReference>
<reference evidence="4" key="1">
    <citation type="journal article" date="2014" name="Int. J. Syst. Evol. Microbiol.">
        <title>Complete genome sequence of Corynebacterium casei LMG S-19264T (=DSM 44701T), isolated from a smear-ripened cheese.</title>
        <authorList>
            <consortium name="US DOE Joint Genome Institute (JGI-PGF)"/>
            <person name="Walter F."/>
            <person name="Albersmeier A."/>
            <person name="Kalinowski J."/>
            <person name="Ruckert C."/>
        </authorList>
    </citation>
    <scope>NUCLEOTIDE SEQUENCE</scope>
    <source>
        <strain evidence="4">JCM 14359</strain>
    </source>
</reference>
<dbReference type="GO" id="GO:0080120">
    <property type="term" value="P:CAAX-box protein maturation"/>
    <property type="evidence" value="ECO:0007669"/>
    <property type="project" value="UniProtKB-ARBA"/>
</dbReference>
<reference evidence="4" key="2">
    <citation type="submission" date="2020-09" db="EMBL/GenBank/DDBJ databases">
        <authorList>
            <person name="Sun Q."/>
            <person name="Ohkuma M."/>
        </authorList>
    </citation>
    <scope>NUCLEOTIDE SEQUENCE</scope>
    <source>
        <strain evidence="4">JCM 14359</strain>
    </source>
</reference>
<keyword evidence="2" id="KW-0812">Transmembrane</keyword>
<feature type="transmembrane region" description="Helical" evidence="2">
    <location>
        <begin position="109"/>
        <end position="128"/>
    </location>
</feature>
<keyword evidence="2" id="KW-0472">Membrane</keyword>
<feature type="domain" description="CAAX prenyl protease 2/Lysostaphin resistance protein A-like" evidence="3">
    <location>
        <begin position="150"/>
        <end position="240"/>
    </location>
</feature>
<accession>A0A830ERD6</accession>
<gene>
    <name evidence="4" type="ORF">GCM10008995_25040</name>
</gene>
<dbReference type="InterPro" id="IPR003675">
    <property type="entry name" value="Rce1/LyrA-like_dom"/>
</dbReference>
<comment type="caution">
    <text evidence="4">The sequence shown here is derived from an EMBL/GenBank/DDBJ whole genome shotgun (WGS) entry which is preliminary data.</text>
</comment>
<feature type="transmembrane region" description="Helical" evidence="2">
    <location>
        <begin position="75"/>
        <end position="97"/>
    </location>
</feature>
<dbReference type="EMBL" id="BMOC01000018">
    <property type="protein sequence ID" value="GGJ14125.1"/>
    <property type="molecule type" value="Genomic_DNA"/>
</dbReference>
<evidence type="ECO:0000256" key="2">
    <source>
        <dbReference type="SAM" id="Phobius"/>
    </source>
</evidence>
<name>A0A830ERD6_9EURY</name>
<evidence type="ECO:0000313" key="4">
    <source>
        <dbReference type="EMBL" id="GGJ14125.1"/>
    </source>
</evidence>
<sequence length="273" mass="28712">MTDRARTNRNKPQGAATPGVELTPFTAAGLVVALVGFRLLNRARRAIRARRPDSARSAERTRPAATDLREHAWKWAIPVCLLALLAAEGRSLAWIGWRIESPAVALQQVGVGVAVLVGLNVLSAPVWARVGDRGDSLAAGLGAFAALSVPERLFVAVTAGATEEAAFHGYAIERLLALTGSAPLAGGVGFAAFAVGHLGDTWDRHAVARIAQPALVTTLLYLQFRSLPVLIAIHALHDAVALLLADRFASRSGDGDSGTDEEASAAVRWLDGE</sequence>
<dbReference type="Proteomes" id="UP000653099">
    <property type="component" value="Unassembled WGS sequence"/>
</dbReference>
<keyword evidence="5" id="KW-1185">Reference proteome</keyword>
<proteinExistence type="predicted"/>
<keyword evidence="2" id="KW-1133">Transmembrane helix</keyword>
<evidence type="ECO:0000313" key="5">
    <source>
        <dbReference type="Proteomes" id="UP000653099"/>
    </source>
</evidence>
<dbReference type="GO" id="GO:0004175">
    <property type="term" value="F:endopeptidase activity"/>
    <property type="evidence" value="ECO:0007669"/>
    <property type="project" value="UniProtKB-ARBA"/>
</dbReference>
<feature type="region of interest" description="Disordered" evidence="1">
    <location>
        <begin position="251"/>
        <end position="273"/>
    </location>
</feature>